<sequence length="437" mass="46602">MYYSVDIYKQGIKANTLKTQMFSTLPPQIRQYLIITGNYWAFTLTDGALRMLVVLHFHQLGFSPLNIALLFLFYEIFGVITNLVGGWLGARIGLNKTMNIGLGLQVIALLALTVPTAMLTVPWVMAAQALSGIAKDLNKMSAKSGIKALLPAGAASAKTQRPAGEAAYESRLYHWVALLTGSKNALKGVGFFLGGVLLATLGFAGAMWAMAGVLLLVWIASLLSLKSDLGKAKNKPKFGEIFSSSRAVNILSAARLFLFGARDVWFVVALPVFMATTLGWADWAVGTFFACWVIGYGMVQSIAPYFTGKKSGKVPDGRAAMRWAIPLAILTAGIALGVILGNGLAVILIGGLLLFGVLFAINSSLHSYLIVSYAKEDGASLDVGFYYMANAMGRLIGTVLSGWVYQSAGLAACLWISAAFIALAALISLGLPRHVTV</sequence>
<feature type="transmembrane region" description="Helical" evidence="4">
    <location>
        <begin position="102"/>
        <end position="125"/>
    </location>
</feature>
<evidence type="ECO:0000313" key="5">
    <source>
        <dbReference type="EMBL" id="MCB5196747.1"/>
    </source>
</evidence>
<feature type="transmembrane region" description="Helical" evidence="4">
    <location>
        <begin position="319"/>
        <end position="340"/>
    </location>
</feature>
<feature type="transmembrane region" description="Helical" evidence="4">
    <location>
        <begin position="67"/>
        <end position="90"/>
    </location>
</feature>
<evidence type="ECO:0000256" key="2">
    <source>
        <dbReference type="ARBA" id="ARBA00022989"/>
    </source>
</evidence>
<dbReference type="InterPro" id="IPR011701">
    <property type="entry name" value="MFS"/>
</dbReference>
<evidence type="ECO:0000256" key="1">
    <source>
        <dbReference type="ARBA" id="ARBA00022692"/>
    </source>
</evidence>
<feature type="transmembrane region" description="Helical" evidence="4">
    <location>
        <begin position="264"/>
        <end position="281"/>
    </location>
</feature>
<dbReference type="PANTHER" id="PTHR23547">
    <property type="entry name" value="MAJOR FACILITATOR SUPERFAMILY DOMAIN, GENERAL SUBSTRATE TRANSPORTER"/>
    <property type="match status" value="1"/>
</dbReference>
<feature type="transmembrane region" description="Helical" evidence="4">
    <location>
        <begin position="32"/>
        <end position="55"/>
    </location>
</feature>
<dbReference type="PANTHER" id="PTHR23547:SF1">
    <property type="entry name" value="MAJOR FACILITATOR SUPERFAMILY MFS_1"/>
    <property type="match status" value="1"/>
</dbReference>
<dbReference type="Pfam" id="PF07690">
    <property type="entry name" value="MFS_1"/>
    <property type="match status" value="1"/>
</dbReference>
<keyword evidence="6" id="KW-1185">Reference proteome</keyword>
<dbReference type="InterPro" id="IPR047769">
    <property type="entry name" value="MFS_ArsJ"/>
</dbReference>
<keyword evidence="2 4" id="KW-1133">Transmembrane helix</keyword>
<dbReference type="NCBIfam" id="NF033734">
    <property type="entry name" value="MFS_ArsJ"/>
    <property type="match status" value="1"/>
</dbReference>
<dbReference type="Proteomes" id="UP001198034">
    <property type="component" value="Unassembled WGS sequence"/>
</dbReference>
<feature type="transmembrane region" description="Helical" evidence="4">
    <location>
        <begin position="192"/>
        <end position="225"/>
    </location>
</feature>
<dbReference type="EMBL" id="JAJAWG010000006">
    <property type="protein sequence ID" value="MCB5196747.1"/>
    <property type="molecule type" value="Genomic_DNA"/>
</dbReference>
<comment type="caution">
    <text evidence="5">The sequence shown here is derived from an EMBL/GenBank/DDBJ whole genome shotgun (WGS) entry which is preliminary data.</text>
</comment>
<organism evidence="5 6">
    <name type="scientific">Deefgea salmonis</name>
    <dbReference type="NCBI Taxonomy" id="2875502"/>
    <lineage>
        <taxon>Bacteria</taxon>
        <taxon>Pseudomonadati</taxon>
        <taxon>Pseudomonadota</taxon>
        <taxon>Betaproteobacteria</taxon>
        <taxon>Neisseriales</taxon>
        <taxon>Chitinibacteraceae</taxon>
        <taxon>Deefgea</taxon>
    </lineage>
</organism>
<dbReference type="InterPro" id="IPR036259">
    <property type="entry name" value="MFS_trans_sf"/>
</dbReference>
<dbReference type="SUPFAM" id="SSF103473">
    <property type="entry name" value="MFS general substrate transporter"/>
    <property type="match status" value="1"/>
</dbReference>
<feature type="transmembrane region" description="Helical" evidence="4">
    <location>
        <begin position="409"/>
        <end position="431"/>
    </location>
</feature>
<gene>
    <name evidence="5" type="primary">arsJ</name>
    <name evidence="5" type="ORF">LG219_10760</name>
</gene>
<dbReference type="Gene3D" id="1.20.1250.20">
    <property type="entry name" value="MFS general substrate transporter like domains"/>
    <property type="match status" value="2"/>
</dbReference>
<reference evidence="5 6" key="1">
    <citation type="submission" date="2021-10" db="EMBL/GenBank/DDBJ databases">
        <authorList>
            <person name="Chen M."/>
        </authorList>
    </citation>
    <scope>NUCLEOTIDE SEQUENCE [LARGE SCALE GENOMIC DNA]</scope>
    <source>
        <strain evidence="5 6">H3-26</strain>
    </source>
</reference>
<proteinExistence type="predicted"/>
<name>A0ABS8BMC4_9NEIS</name>
<evidence type="ECO:0000313" key="6">
    <source>
        <dbReference type="Proteomes" id="UP001198034"/>
    </source>
</evidence>
<accession>A0ABS8BMC4</accession>
<feature type="transmembrane region" description="Helical" evidence="4">
    <location>
        <begin position="383"/>
        <end position="403"/>
    </location>
</feature>
<keyword evidence="1 4" id="KW-0812">Transmembrane</keyword>
<protein>
    <submittedName>
        <fullName evidence="5">Organoarsenical effux MFS transporter ArsJ</fullName>
    </submittedName>
</protein>
<evidence type="ECO:0000256" key="3">
    <source>
        <dbReference type="ARBA" id="ARBA00023136"/>
    </source>
</evidence>
<keyword evidence="3 4" id="KW-0472">Membrane</keyword>
<evidence type="ECO:0000256" key="4">
    <source>
        <dbReference type="SAM" id="Phobius"/>
    </source>
</evidence>
<feature type="transmembrane region" description="Helical" evidence="4">
    <location>
        <begin position="346"/>
        <end position="371"/>
    </location>
</feature>
<feature type="transmembrane region" description="Helical" evidence="4">
    <location>
        <begin position="287"/>
        <end position="307"/>
    </location>
</feature>
<dbReference type="RefSeq" id="WP_226764492.1">
    <property type="nucleotide sequence ID" value="NZ_JAJAWG010000006.1"/>
</dbReference>